<evidence type="ECO:0000256" key="2">
    <source>
        <dbReference type="SAM" id="MobiDB-lite"/>
    </source>
</evidence>
<dbReference type="GO" id="GO:0000139">
    <property type="term" value="C:Golgi membrane"/>
    <property type="evidence" value="ECO:0007669"/>
    <property type="project" value="TreeGrafter"/>
</dbReference>
<dbReference type="PROSITE" id="PS50866">
    <property type="entry name" value="GOLD"/>
    <property type="match status" value="1"/>
</dbReference>
<protein>
    <recommendedName>
        <fullName evidence="3">GOLD domain-containing protein</fullName>
    </recommendedName>
</protein>
<dbReference type="Pfam" id="PF13897">
    <property type="entry name" value="GOLD_2"/>
    <property type="match status" value="1"/>
</dbReference>
<reference evidence="4" key="1">
    <citation type="submission" date="2013-04" db="EMBL/GenBank/DDBJ databases">
        <authorList>
            <person name="Qu J."/>
            <person name="Murali S.C."/>
            <person name="Bandaranaike D."/>
            <person name="Bellair M."/>
            <person name="Blankenburg K."/>
            <person name="Chao H."/>
            <person name="Dinh H."/>
            <person name="Doddapaneni H."/>
            <person name="Downs B."/>
            <person name="Dugan-Rocha S."/>
            <person name="Elkadiri S."/>
            <person name="Gnanaolivu R.D."/>
            <person name="Hernandez B."/>
            <person name="Javaid M."/>
            <person name="Jayaseelan J.C."/>
            <person name="Lee S."/>
            <person name="Li M."/>
            <person name="Ming W."/>
            <person name="Munidasa M."/>
            <person name="Muniz J."/>
            <person name="Nguyen L."/>
            <person name="Ongeri F."/>
            <person name="Osuji N."/>
            <person name="Pu L.-L."/>
            <person name="Puazo M."/>
            <person name="Qu C."/>
            <person name="Quiroz J."/>
            <person name="Raj R."/>
            <person name="Weissenberger G."/>
            <person name="Xin Y."/>
            <person name="Zou X."/>
            <person name="Han Y."/>
            <person name="Richards S."/>
            <person name="Worley K."/>
            <person name="Muzny D."/>
            <person name="Gibbs R."/>
        </authorList>
    </citation>
    <scope>NUCLEOTIDE SEQUENCE</scope>
    <source>
        <strain evidence="4">Sampled in the wild</strain>
    </source>
</reference>
<dbReference type="Gene3D" id="2.60.120.680">
    <property type="entry name" value="GOLD domain"/>
    <property type="match status" value="1"/>
</dbReference>
<dbReference type="InterPro" id="IPR052269">
    <property type="entry name" value="Golgi-PI4KB_interaction"/>
</dbReference>
<reference evidence="4" key="2">
    <citation type="submission" date="2017-10" db="EMBL/GenBank/DDBJ databases">
        <title>Ladona fulva Genome sequencing and assembly.</title>
        <authorList>
            <person name="Murali S."/>
            <person name="Richards S."/>
            <person name="Bandaranaike D."/>
            <person name="Bellair M."/>
            <person name="Blankenburg K."/>
            <person name="Chao H."/>
            <person name="Dinh H."/>
            <person name="Doddapaneni H."/>
            <person name="Dugan-Rocha S."/>
            <person name="Elkadiri S."/>
            <person name="Gnanaolivu R."/>
            <person name="Hernandez B."/>
            <person name="Skinner E."/>
            <person name="Javaid M."/>
            <person name="Lee S."/>
            <person name="Li M."/>
            <person name="Ming W."/>
            <person name="Munidasa M."/>
            <person name="Muniz J."/>
            <person name="Nguyen L."/>
            <person name="Hughes D."/>
            <person name="Osuji N."/>
            <person name="Pu L.-L."/>
            <person name="Puazo M."/>
            <person name="Qu C."/>
            <person name="Quiroz J."/>
            <person name="Raj R."/>
            <person name="Weissenberger G."/>
            <person name="Xin Y."/>
            <person name="Zou X."/>
            <person name="Han Y."/>
            <person name="Worley K."/>
            <person name="Muzny D."/>
            <person name="Gibbs R."/>
        </authorList>
    </citation>
    <scope>NUCLEOTIDE SEQUENCE</scope>
    <source>
        <strain evidence="4">Sampled in the wild</strain>
    </source>
</reference>
<dbReference type="PANTHER" id="PTHR22973:SF12">
    <property type="entry name" value="LD35087P"/>
    <property type="match status" value="1"/>
</dbReference>
<proteinExistence type="predicted"/>
<gene>
    <name evidence="4" type="ORF">J437_LFUL010421</name>
</gene>
<name>A0A8K0JU96_LADFU</name>
<feature type="compositionally biased region" description="Acidic residues" evidence="2">
    <location>
        <begin position="78"/>
        <end position="91"/>
    </location>
</feature>
<evidence type="ECO:0000313" key="4">
    <source>
        <dbReference type="EMBL" id="KAG8222578.1"/>
    </source>
</evidence>
<keyword evidence="1" id="KW-0007">Acetylation</keyword>
<comment type="caution">
    <text evidence="4">The sequence shown here is derived from an EMBL/GenBank/DDBJ whole genome shotgun (WGS) entry which is preliminary data.</text>
</comment>
<dbReference type="OrthoDB" id="5839451at2759"/>
<dbReference type="InterPro" id="IPR036598">
    <property type="entry name" value="GOLD_dom_sf"/>
</dbReference>
<dbReference type="Proteomes" id="UP000792457">
    <property type="component" value="Unassembled WGS sequence"/>
</dbReference>
<accession>A0A8K0JU96</accession>
<organism evidence="4 5">
    <name type="scientific">Ladona fulva</name>
    <name type="common">Scarce chaser dragonfly</name>
    <name type="synonym">Libellula fulva</name>
    <dbReference type="NCBI Taxonomy" id="123851"/>
    <lineage>
        <taxon>Eukaryota</taxon>
        <taxon>Metazoa</taxon>
        <taxon>Ecdysozoa</taxon>
        <taxon>Arthropoda</taxon>
        <taxon>Hexapoda</taxon>
        <taxon>Insecta</taxon>
        <taxon>Pterygota</taxon>
        <taxon>Palaeoptera</taxon>
        <taxon>Odonata</taxon>
        <taxon>Epiprocta</taxon>
        <taxon>Anisoptera</taxon>
        <taxon>Libelluloidea</taxon>
        <taxon>Libellulidae</taxon>
        <taxon>Ladona</taxon>
    </lineage>
</organism>
<dbReference type="SUPFAM" id="SSF101576">
    <property type="entry name" value="Supernatant protein factor (SPF), C-terminal domain"/>
    <property type="match status" value="1"/>
</dbReference>
<keyword evidence="5" id="KW-1185">Reference proteome</keyword>
<dbReference type="AlphaFoldDB" id="A0A8K0JU96"/>
<dbReference type="InterPro" id="IPR009038">
    <property type="entry name" value="GOLD_dom"/>
</dbReference>
<feature type="region of interest" description="Disordered" evidence="2">
    <location>
        <begin position="74"/>
        <end position="104"/>
    </location>
</feature>
<dbReference type="EMBL" id="KZ308137">
    <property type="protein sequence ID" value="KAG8222578.1"/>
    <property type="molecule type" value="Genomic_DNA"/>
</dbReference>
<evidence type="ECO:0000259" key="3">
    <source>
        <dbReference type="PROSITE" id="PS50866"/>
    </source>
</evidence>
<evidence type="ECO:0000256" key="1">
    <source>
        <dbReference type="ARBA" id="ARBA00022990"/>
    </source>
</evidence>
<feature type="domain" description="GOLD" evidence="3">
    <location>
        <begin position="7"/>
        <end position="172"/>
    </location>
</feature>
<evidence type="ECO:0000313" key="5">
    <source>
        <dbReference type="Proteomes" id="UP000792457"/>
    </source>
</evidence>
<sequence>MWTRKEIKEFKESIQREGGDSIIRVANGETVTVRVPTHEDGTCLFWEFATDNYDIGFGVYFEWVKSPTNQVSVHISESEEEDEEDDEDDEGNINQSSGYGLGVDDVERGGGLGDGLGSKVPMSVIVPVYRRDCQEEVYAGSHPYPGQGVYLLKFDNSYSLWRSKTLYYRVYYTR</sequence>
<dbReference type="PANTHER" id="PTHR22973">
    <property type="entry name" value="LD35087P"/>
    <property type="match status" value="1"/>
</dbReference>